<name>A0A0H2RKR6_9AGAM</name>
<dbReference type="EMBL" id="KQ086037">
    <property type="protein sequence ID" value="KLO10043.1"/>
    <property type="molecule type" value="Genomic_DNA"/>
</dbReference>
<sequence length="196" mass="22719">MHFSPSSSEPVYRRCRECARITLEKLFRLLDREIILRYYNKWRAIANHVLYCLHVARDHFQFSRVEIKSAAAKDRSGRTIAVDTVDLTPISSVFKVLLLDVNKELRRARKSLKIINRVCKVADIAVTLLSFSKDVTTYIPTAHGFCSCAAEMGKIGYLFLNEYRRIQRDSILEKEKGLCLIAHIITEIQRAMERLQ</sequence>
<organism evidence="1 2">
    <name type="scientific">Schizopora paradoxa</name>
    <dbReference type="NCBI Taxonomy" id="27342"/>
    <lineage>
        <taxon>Eukaryota</taxon>
        <taxon>Fungi</taxon>
        <taxon>Dikarya</taxon>
        <taxon>Basidiomycota</taxon>
        <taxon>Agaricomycotina</taxon>
        <taxon>Agaricomycetes</taxon>
        <taxon>Hymenochaetales</taxon>
        <taxon>Schizoporaceae</taxon>
        <taxon>Schizopora</taxon>
    </lineage>
</organism>
<protein>
    <submittedName>
        <fullName evidence="1">Uncharacterized protein</fullName>
    </submittedName>
</protein>
<dbReference type="AlphaFoldDB" id="A0A0H2RKR6"/>
<reference evidence="1 2" key="1">
    <citation type="submission" date="2015-04" db="EMBL/GenBank/DDBJ databases">
        <title>Complete genome sequence of Schizopora paradoxa KUC8140, a cosmopolitan wood degrader in East Asia.</title>
        <authorList>
            <consortium name="DOE Joint Genome Institute"/>
            <person name="Min B."/>
            <person name="Park H."/>
            <person name="Jang Y."/>
            <person name="Kim J.-J."/>
            <person name="Kim K.H."/>
            <person name="Pangilinan J."/>
            <person name="Lipzen A."/>
            <person name="Riley R."/>
            <person name="Grigoriev I.V."/>
            <person name="Spatafora J.W."/>
            <person name="Choi I.-G."/>
        </authorList>
    </citation>
    <scope>NUCLEOTIDE SEQUENCE [LARGE SCALE GENOMIC DNA]</scope>
    <source>
        <strain evidence="1 2">KUC8140</strain>
    </source>
</reference>
<dbReference type="InParanoid" id="A0A0H2RKR6"/>
<evidence type="ECO:0000313" key="2">
    <source>
        <dbReference type="Proteomes" id="UP000053477"/>
    </source>
</evidence>
<accession>A0A0H2RKR6</accession>
<dbReference type="Proteomes" id="UP000053477">
    <property type="component" value="Unassembled WGS sequence"/>
</dbReference>
<gene>
    <name evidence="1" type="ORF">SCHPADRAFT_892632</name>
</gene>
<keyword evidence="2" id="KW-1185">Reference proteome</keyword>
<proteinExistence type="predicted"/>
<evidence type="ECO:0000313" key="1">
    <source>
        <dbReference type="EMBL" id="KLO10043.1"/>
    </source>
</evidence>